<gene>
    <name evidence="2" type="ORF">E2C01_085858</name>
</gene>
<protein>
    <submittedName>
        <fullName evidence="2">Uncharacterized protein</fullName>
    </submittedName>
</protein>
<comment type="caution">
    <text evidence="2">The sequence shown here is derived from an EMBL/GenBank/DDBJ whole genome shotgun (WGS) entry which is preliminary data.</text>
</comment>
<proteinExistence type="predicted"/>
<sequence length="88" mass="10526">MNEARRARRTLRTRRATRDERLETSLLSRRRVRRDEPTVAETSEARRTLGTRRARRDERYGDERDETGKPCDERSQWFAADTCSDRVV</sequence>
<organism evidence="2 3">
    <name type="scientific">Portunus trituberculatus</name>
    <name type="common">Swimming crab</name>
    <name type="synonym">Neptunus trituberculatus</name>
    <dbReference type="NCBI Taxonomy" id="210409"/>
    <lineage>
        <taxon>Eukaryota</taxon>
        <taxon>Metazoa</taxon>
        <taxon>Ecdysozoa</taxon>
        <taxon>Arthropoda</taxon>
        <taxon>Crustacea</taxon>
        <taxon>Multicrustacea</taxon>
        <taxon>Malacostraca</taxon>
        <taxon>Eumalacostraca</taxon>
        <taxon>Eucarida</taxon>
        <taxon>Decapoda</taxon>
        <taxon>Pleocyemata</taxon>
        <taxon>Brachyura</taxon>
        <taxon>Eubrachyura</taxon>
        <taxon>Portunoidea</taxon>
        <taxon>Portunidae</taxon>
        <taxon>Portuninae</taxon>
        <taxon>Portunus</taxon>
    </lineage>
</organism>
<dbReference type="EMBL" id="VSRR010085783">
    <property type="protein sequence ID" value="MPC90855.1"/>
    <property type="molecule type" value="Genomic_DNA"/>
</dbReference>
<evidence type="ECO:0000313" key="3">
    <source>
        <dbReference type="Proteomes" id="UP000324222"/>
    </source>
</evidence>
<dbReference type="Proteomes" id="UP000324222">
    <property type="component" value="Unassembled WGS sequence"/>
</dbReference>
<feature type="compositionally biased region" description="Basic and acidic residues" evidence="1">
    <location>
        <begin position="55"/>
        <end position="75"/>
    </location>
</feature>
<evidence type="ECO:0000313" key="2">
    <source>
        <dbReference type="EMBL" id="MPC90855.1"/>
    </source>
</evidence>
<feature type="compositionally biased region" description="Basic residues" evidence="1">
    <location>
        <begin position="1"/>
        <end position="15"/>
    </location>
</feature>
<dbReference type="AlphaFoldDB" id="A0A5B7J854"/>
<accession>A0A5B7J854</accession>
<evidence type="ECO:0000256" key="1">
    <source>
        <dbReference type="SAM" id="MobiDB-lite"/>
    </source>
</evidence>
<feature type="compositionally biased region" description="Basic and acidic residues" evidence="1">
    <location>
        <begin position="33"/>
        <end position="47"/>
    </location>
</feature>
<keyword evidence="3" id="KW-1185">Reference proteome</keyword>
<feature type="region of interest" description="Disordered" evidence="1">
    <location>
        <begin position="1"/>
        <end position="75"/>
    </location>
</feature>
<reference evidence="2 3" key="1">
    <citation type="submission" date="2019-05" db="EMBL/GenBank/DDBJ databases">
        <title>Another draft genome of Portunus trituberculatus and its Hox gene families provides insights of decapod evolution.</title>
        <authorList>
            <person name="Jeong J.-H."/>
            <person name="Song I."/>
            <person name="Kim S."/>
            <person name="Choi T."/>
            <person name="Kim D."/>
            <person name="Ryu S."/>
            <person name="Kim W."/>
        </authorList>
    </citation>
    <scope>NUCLEOTIDE SEQUENCE [LARGE SCALE GENOMIC DNA]</scope>
    <source>
        <tissue evidence="2">Muscle</tissue>
    </source>
</reference>
<name>A0A5B7J854_PORTR</name>